<comment type="caution">
    <text evidence="5">The sequence shown here is derived from an EMBL/GenBank/DDBJ whole genome shotgun (WGS) entry which is preliminary data.</text>
</comment>
<dbReference type="GO" id="GO:0003735">
    <property type="term" value="F:structural constituent of ribosome"/>
    <property type="evidence" value="ECO:0007669"/>
    <property type="project" value="TreeGrafter"/>
</dbReference>
<dbReference type="PANTHER" id="PTHR10724:SF7">
    <property type="entry name" value="SMALL RIBOSOMAL SUBUNIT PROTEIN BS1C"/>
    <property type="match status" value="1"/>
</dbReference>
<evidence type="ECO:0000256" key="2">
    <source>
        <dbReference type="ARBA" id="ARBA00022980"/>
    </source>
</evidence>
<proteinExistence type="inferred from homology"/>
<dbReference type="Proteomes" id="UP000077407">
    <property type="component" value="Unassembled WGS sequence"/>
</dbReference>
<dbReference type="SUPFAM" id="SSF50249">
    <property type="entry name" value="Nucleic acid-binding proteins"/>
    <property type="match status" value="4"/>
</dbReference>
<feature type="domain" description="S1 motif" evidence="4">
    <location>
        <begin position="286"/>
        <end position="355"/>
    </location>
</feature>
<dbReference type="PANTHER" id="PTHR10724">
    <property type="entry name" value="30S RIBOSOMAL PROTEIN S1"/>
    <property type="match status" value="1"/>
</dbReference>
<evidence type="ECO:0000313" key="6">
    <source>
        <dbReference type="Proteomes" id="UP000077407"/>
    </source>
</evidence>
<dbReference type="FunFam" id="2.40.50.140:FF:000051">
    <property type="entry name" value="RNA-binding transcriptional accessory protein"/>
    <property type="match status" value="2"/>
</dbReference>
<dbReference type="RefSeq" id="WP_063553813.1">
    <property type="nucleotide sequence ID" value="NZ_LITT01000002.1"/>
</dbReference>
<dbReference type="OrthoDB" id="9804077at2"/>
<dbReference type="AlphaFoldDB" id="A0A162J936"/>
<accession>A0A162J936</accession>
<dbReference type="PATRIC" id="fig|1538.10.peg.634"/>
<keyword evidence="2 5" id="KW-0689">Ribosomal protein</keyword>
<dbReference type="PROSITE" id="PS50126">
    <property type="entry name" value="S1"/>
    <property type="match status" value="4"/>
</dbReference>
<dbReference type="SMART" id="SM00316">
    <property type="entry name" value="S1"/>
    <property type="match status" value="4"/>
</dbReference>
<evidence type="ECO:0000256" key="3">
    <source>
        <dbReference type="ARBA" id="ARBA00023274"/>
    </source>
</evidence>
<dbReference type="EMBL" id="LITT01000002">
    <property type="protein sequence ID" value="OAA92065.1"/>
    <property type="molecule type" value="Genomic_DNA"/>
</dbReference>
<evidence type="ECO:0000313" key="5">
    <source>
        <dbReference type="EMBL" id="OAA92065.1"/>
    </source>
</evidence>
<comment type="similarity">
    <text evidence="1">Belongs to the bacterial ribosomal protein bS1 family.</text>
</comment>
<sequence>MDNDNELNSMNEVMDQIDSSMKNVRNGEVVKGKVISVTDEQATINIGYIVDGILPKSEVCKDENANMDEVLKVGDEVYVYVIKTNDEDGNVLLSKIKADREISWDRLTKLLKDDKAFEIDVKQVVKGGVIANLYGLRAFIPASQLSVKYVSDLNEFLGKTLLVKIIELDKSKSRIVLSRKEVEKLEVEKKKEKLWSSISKGDKVKGVVSRLTGFGAFIDLGGVEGLAHISELSWRRIKNPSEVVSVGDCVEAYVLNADKDKNRISLSLKDTKKNPWDNMDEKYNVNDIIDGTVSKIINIGAFVEIETGVEGLVHISEISEEHIAKPSDVLKVGDRVKVRILDINTKDSRISLSIKDAVDNPKDNFKQYLDEDESGVTLGDLLKDKLKNIKFE</sequence>
<protein>
    <submittedName>
        <fullName evidence="5">30S ribosomal protein S1</fullName>
    </submittedName>
</protein>
<gene>
    <name evidence="5" type="primary">rpsA</name>
    <name evidence="5" type="ORF">WY13_00152</name>
</gene>
<evidence type="ECO:0000259" key="4">
    <source>
        <dbReference type="PROSITE" id="PS50126"/>
    </source>
</evidence>
<dbReference type="GO" id="GO:0003729">
    <property type="term" value="F:mRNA binding"/>
    <property type="evidence" value="ECO:0007669"/>
    <property type="project" value="UniProtKB-ARBA"/>
</dbReference>
<dbReference type="InterPro" id="IPR035104">
    <property type="entry name" value="Ribosomal_protein_S1-like"/>
</dbReference>
<feature type="domain" description="S1 motif" evidence="4">
    <location>
        <begin position="201"/>
        <end position="269"/>
    </location>
</feature>
<evidence type="ECO:0000256" key="1">
    <source>
        <dbReference type="ARBA" id="ARBA00006767"/>
    </source>
</evidence>
<name>A0A162J936_9CLOT</name>
<dbReference type="CDD" id="cd04465">
    <property type="entry name" value="S1_RPS1_repeat_ec2_hs2"/>
    <property type="match status" value="1"/>
</dbReference>
<organism evidence="5 6">
    <name type="scientific">Clostridium ljungdahlii</name>
    <dbReference type="NCBI Taxonomy" id="1538"/>
    <lineage>
        <taxon>Bacteria</taxon>
        <taxon>Bacillati</taxon>
        <taxon>Bacillota</taxon>
        <taxon>Clostridia</taxon>
        <taxon>Eubacteriales</taxon>
        <taxon>Clostridiaceae</taxon>
        <taxon>Clostridium</taxon>
    </lineage>
</organism>
<dbReference type="Gene3D" id="2.40.50.140">
    <property type="entry name" value="Nucleic acid-binding proteins"/>
    <property type="match status" value="4"/>
</dbReference>
<dbReference type="InterPro" id="IPR012340">
    <property type="entry name" value="NA-bd_OB-fold"/>
</dbReference>
<feature type="domain" description="S1 motif" evidence="4">
    <location>
        <begin position="27"/>
        <end position="96"/>
    </location>
</feature>
<dbReference type="Pfam" id="PF00575">
    <property type="entry name" value="S1"/>
    <property type="match status" value="4"/>
</dbReference>
<keyword evidence="3" id="KW-0687">Ribonucleoprotein</keyword>
<reference evidence="5 6" key="1">
    <citation type="journal article" date="2015" name="Biotechnol. Bioeng.">
        <title>Genome sequence and phenotypic characterization of Caulobacter segnis.</title>
        <authorList>
            <person name="Patel S."/>
            <person name="Fletcher B."/>
            <person name="Scott D.C."/>
            <person name="Ely B."/>
        </authorList>
    </citation>
    <scope>NUCLEOTIDE SEQUENCE [LARGE SCALE GENOMIC DNA]</scope>
    <source>
        <strain evidence="5 6">ERI-2</strain>
    </source>
</reference>
<dbReference type="PRINTS" id="PR00681">
    <property type="entry name" value="RIBOSOMALS1"/>
</dbReference>
<dbReference type="NCBIfam" id="NF005208">
    <property type="entry name" value="PRK06676.1"/>
    <property type="match status" value="1"/>
</dbReference>
<dbReference type="InterPro" id="IPR003029">
    <property type="entry name" value="S1_domain"/>
</dbReference>
<dbReference type="InterPro" id="IPR050437">
    <property type="entry name" value="Ribos_protein_bS1-like"/>
</dbReference>
<dbReference type="GO" id="GO:0022627">
    <property type="term" value="C:cytosolic small ribosomal subunit"/>
    <property type="evidence" value="ECO:0007669"/>
    <property type="project" value="TreeGrafter"/>
</dbReference>
<dbReference type="GO" id="GO:0006412">
    <property type="term" value="P:translation"/>
    <property type="evidence" value="ECO:0007669"/>
    <property type="project" value="TreeGrafter"/>
</dbReference>
<dbReference type="CDD" id="cd05687">
    <property type="entry name" value="S1_RPS1_repeat_ec1_hs1"/>
    <property type="match status" value="1"/>
</dbReference>
<feature type="domain" description="S1 motif" evidence="4">
    <location>
        <begin position="114"/>
        <end position="180"/>
    </location>
</feature>
<dbReference type="CDD" id="cd05688">
    <property type="entry name" value="S1_RPS1_repeat_ec3"/>
    <property type="match status" value="1"/>
</dbReference>